<dbReference type="OrthoDB" id="9810236at2"/>
<dbReference type="InterPro" id="IPR006474">
    <property type="entry name" value="Helicase_Cas3_CRISPR-ass_core"/>
</dbReference>
<feature type="domain" description="HD Cas3-type" evidence="11">
    <location>
        <begin position="9"/>
        <end position="193"/>
    </location>
</feature>
<dbReference type="GO" id="GO:0004518">
    <property type="term" value="F:nuclease activity"/>
    <property type="evidence" value="ECO:0007669"/>
    <property type="project" value="UniProtKB-KW"/>
</dbReference>
<evidence type="ECO:0000256" key="2">
    <source>
        <dbReference type="ARBA" id="ARBA00009046"/>
    </source>
</evidence>
<keyword evidence="9" id="KW-0051">Antiviral defense</keyword>
<dbReference type="Gene3D" id="3.40.50.300">
    <property type="entry name" value="P-loop containing nucleotide triphosphate hydrolases"/>
    <property type="match status" value="2"/>
</dbReference>
<comment type="caution">
    <text evidence="12">The sequence shown here is derived from an EMBL/GenBank/DDBJ whole genome shotgun (WGS) entry which is preliminary data.</text>
</comment>
<evidence type="ECO:0000256" key="3">
    <source>
        <dbReference type="ARBA" id="ARBA00022722"/>
    </source>
</evidence>
<gene>
    <name evidence="12" type="ORF">FD16_GL002361</name>
</gene>
<dbReference type="PATRIC" id="fig|1423807.3.peg.2438"/>
<dbReference type="InterPro" id="IPR054712">
    <property type="entry name" value="Cas3-like_dom"/>
</dbReference>
<evidence type="ECO:0000256" key="6">
    <source>
        <dbReference type="ARBA" id="ARBA00022801"/>
    </source>
</evidence>
<dbReference type="InterPro" id="IPR038257">
    <property type="entry name" value="CRISPR-assoc_Cas3_HD_sf"/>
</dbReference>
<dbReference type="NCBIfam" id="TIGR01587">
    <property type="entry name" value="cas3_core"/>
    <property type="match status" value="1"/>
</dbReference>
<evidence type="ECO:0000313" key="12">
    <source>
        <dbReference type="EMBL" id="KRM12366.1"/>
    </source>
</evidence>
<dbReference type="Pfam" id="PF00270">
    <property type="entry name" value="DEAD"/>
    <property type="match status" value="1"/>
</dbReference>
<dbReference type="SMART" id="SM00487">
    <property type="entry name" value="DEXDc"/>
    <property type="match status" value="1"/>
</dbReference>
<dbReference type="STRING" id="1423807.FD16_GL002361"/>
<accession>A0A0R1W3M4</accession>
<dbReference type="GO" id="GO:0016787">
    <property type="term" value="F:hydrolase activity"/>
    <property type="evidence" value="ECO:0007669"/>
    <property type="project" value="UniProtKB-KW"/>
</dbReference>
<evidence type="ECO:0000259" key="11">
    <source>
        <dbReference type="PROSITE" id="PS51643"/>
    </source>
</evidence>
<dbReference type="InterPro" id="IPR014001">
    <property type="entry name" value="Helicase_ATP-bd"/>
</dbReference>
<dbReference type="InterPro" id="IPR027417">
    <property type="entry name" value="P-loop_NTPase"/>
</dbReference>
<dbReference type="InterPro" id="IPR011545">
    <property type="entry name" value="DEAD/DEAH_box_helicase_dom"/>
</dbReference>
<evidence type="ECO:0000256" key="7">
    <source>
        <dbReference type="ARBA" id="ARBA00022806"/>
    </source>
</evidence>
<evidence type="ECO:0000256" key="9">
    <source>
        <dbReference type="ARBA" id="ARBA00023118"/>
    </source>
</evidence>
<keyword evidence="3" id="KW-0540">Nuclease</keyword>
<dbReference type="RefSeq" id="WP_010621280.1">
    <property type="nucleotide sequence ID" value="NZ_AZGF01000008.1"/>
</dbReference>
<dbReference type="InterPro" id="IPR006483">
    <property type="entry name" value="CRISPR-assoc_Cas3_HD"/>
</dbReference>
<dbReference type="CDD" id="cd09641">
    <property type="entry name" value="Cas3''_I"/>
    <property type="match status" value="1"/>
</dbReference>
<comment type="similarity">
    <text evidence="2">In the central section; belongs to the CRISPR-associated helicase Cas3 family.</text>
</comment>
<comment type="similarity">
    <text evidence="1">In the N-terminal section; belongs to the CRISPR-associated nuclease Cas3-HD family.</text>
</comment>
<protein>
    <recommendedName>
        <fullName evidence="14">CRISPR-associated helicase Cas3</fullName>
    </recommendedName>
</protein>
<dbReference type="EMBL" id="AZGF01000008">
    <property type="protein sequence ID" value="KRM12366.1"/>
    <property type="molecule type" value="Genomic_DNA"/>
</dbReference>
<dbReference type="eggNOG" id="COG1203">
    <property type="taxonomic scope" value="Bacteria"/>
</dbReference>
<dbReference type="Proteomes" id="UP000051820">
    <property type="component" value="Unassembled WGS sequence"/>
</dbReference>
<evidence type="ECO:0000256" key="8">
    <source>
        <dbReference type="ARBA" id="ARBA00022840"/>
    </source>
</evidence>
<dbReference type="Pfam" id="PF22590">
    <property type="entry name" value="Cas3-like_C_2"/>
    <property type="match status" value="1"/>
</dbReference>
<dbReference type="GO" id="GO:0046872">
    <property type="term" value="F:metal ion binding"/>
    <property type="evidence" value="ECO:0007669"/>
    <property type="project" value="UniProtKB-KW"/>
</dbReference>
<proteinExistence type="inferred from homology"/>
<keyword evidence="6" id="KW-0378">Hydrolase</keyword>
<keyword evidence="4" id="KW-0479">Metal-binding</keyword>
<dbReference type="InterPro" id="IPR006674">
    <property type="entry name" value="HD_domain"/>
</dbReference>
<evidence type="ECO:0000256" key="5">
    <source>
        <dbReference type="ARBA" id="ARBA00022741"/>
    </source>
</evidence>
<evidence type="ECO:0000259" key="10">
    <source>
        <dbReference type="PROSITE" id="PS51192"/>
    </source>
</evidence>
<keyword evidence="13" id="KW-1185">Reference proteome</keyword>
<evidence type="ECO:0008006" key="14">
    <source>
        <dbReference type="Google" id="ProtNLM"/>
    </source>
</evidence>
<dbReference type="GO" id="GO:0051607">
    <property type="term" value="P:defense response to virus"/>
    <property type="evidence" value="ECO:0007669"/>
    <property type="project" value="UniProtKB-KW"/>
</dbReference>
<evidence type="ECO:0000256" key="4">
    <source>
        <dbReference type="ARBA" id="ARBA00022723"/>
    </source>
</evidence>
<dbReference type="SUPFAM" id="SSF52540">
    <property type="entry name" value="P-loop containing nucleoside triphosphate hydrolases"/>
    <property type="match status" value="1"/>
</dbReference>
<dbReference type="PROSITE" id="PS51192">
    <property type="entry name" value="HELICASE_ATP_BIND_1"/>
    <property type="match status" value="1"/>
</dbReference>
<organism evidence="12 13">
    <name type="scientific">Paucilactobacillus suebicus DSM 5007 = KCTC 3549</name>
    <dbReference type="NCBI Taxonomy" id="1423807"/>
    <lineage>
        <taxon>Bacteria</taxon>
        <taxon>Bacillati</taxon>
        <taxon>Bacillota</taxon>
        <taxon>Bacilli</taxon>
        <taxon>Lactobacillales</taxon>
        <taxon>Lactobacillaceae</taxon>
        <taxon>Paucilactobacillus</taxon>
    </lineage>
</organism>
<dbReference type="SUPFAM" id="SSF109604">
    <property type="entry name" value="HD-domain/PDEase-like"/>
    <property type="match status" value="1"/>
</dbReference>
<evidence type="ECO:0000256" key="1">
    <source>
        <dbReference type="ARBA" id="ARBA00006847"/>
    </source>
</evidence>
<dbReference type="NCBIfam" id="TIGR01596">
    <property type="entry name" value="cas3_HD"/>
    <property type="match status" value="1"/>
</dbReference>
<keyword evidence="5" id="KW-0547">Nucleotide-binding</keyword>
<dbReference type="GO" id="GO:0003676">
    <property type="term" value="F:nucleic acid binding"/>
    <property type="evidence" value="ECO:0007669"/>
    <property type="project" value="InterPro"/>
</dbReference>
<evidence type="ECO:0000313" key="13">
    <source>
        <dbReference type="Proteomes" id="UP000051820"/>
    </source>
</evidence>
<dbReference type="GO" id="GO:0005524">
    <property type="term" value="F:ATP binding"/>
    <property type="evidence" value="ECO:0007669"/>
    <property type="project" value="UniProtKB-KW"/>
</dbReference>
<name>A0A0R1W3M4_9LACO</name>
<dbReference type="Gene3D" id="1.10.3210.30">
    <property type="match status" value="1"/>
</dbReference>
<feature type="domain" description="Helicase ATP-binding" evidence="10">
    <location>
        <begin position="242"/>
        <end position="422"/>
    </location>
</feature>
<dbReference type="PROSITE" id="PS51643">
    <property type="entry name" value="HD_CAS3"/>
    <property type="match status" value="1"/>
</dbReference>
<dbReference type="GO" id="GO:0004386">
    <property type="term" value="F:helicase activity"/>
    <property type="evidence" value="ECO:0007669"/>
    <property type="project" value="UniProtKB-KW"/>
</dbReference>
<sequence length="732" mass="83459">MEYLAHKNDDGSIQTLREHLQQTANLAYKLAPGNLKNIAYLLGLLHDIGKYQPEFQSHIQKQDHNKVDHSSMANAILINYFEQVNDDMSRLCIEAFGGIIMAHHVGYLPNFGNELLQETDYEKRSKRFDFESVNDCYLSFLKDNNMSENQVENLFQKAKQQYIDYIKSHSNNVYVMYWTERLLLSILINADHSDTSGIIPTASYAKWIHSKYNILLNNLETKSIETNVDKVRQIISSQCDEAANSIQPNIRTLAAQTGLGKTFASLRWGLKTCMMTDQKQIIIVVPLLSVIEQNVKEIRNILNVDSSDLTVIEDDSNTNHHTLDDYELNNWDAPIIITTTVNFLKVCFGSGTSHVQHFSNIANAVVIFDEVQAIPTKSLDLFSILLDWFNSFSTSKVLLSSATLPDFRVLLPTLKVSDRASLVSKRIKISPRYEIKYHMDHVVDPEDIVKFASERAKTGTVLIIVNTKSLANEIYNKLDFNNKKLITTDICHAERLDNLADIADLLKKDKPVICVSTQIMQAGVDLSFDYLIRDLAGLDSIIQSAGRCNRNGNKHLGCVDVFNISEDLNKLPEINASRQAMLEIDDKNDVNKYFKKYFGLINTKFYITLSNGKTSILQDLINSTNINYSLGKEIHSQLYGTVARNYEPIDNEAKYTILIQCKGRGEDEDKGVRIVNELMDAYNNNDPKMIKKMTQLAQDYMVKKYNKPDRHEYKEVVPNELYCKISKDSLIF</sequence>
<reference evidence="12 13" key="1">
    <citation type="journal article" date="2015" name="Genome Announc.">
        <title>Expanding the biotechnology potential of lactobacilli through comparative genomics of 213 strains and associated genera.</title>
        <authorList>
            <person name="Sun Z."/>
            <person name="Harris H.M."/>
            <person name="McCann A."/>
            <person name="Guo C."/>
            <person name="Argimon S."/>
            <person name="Zhang W."/>
            <person name="Yang X."/>
            <person name="Jeffery I.B."/>
            <person name="Cooney J.C."/>
            <person name="Kagawa T.F."/>
            <person name="Liu W."/>
            <person name="Song Y."/>
            <person name="Salvetti E."/>
            <person name="Wrobel A."/>
            <person name="Rasinkangas P."/>
            <person name="Parkhill J."/>
            <person name="Rea M.C."/>
            <person name="O'Sullivan O."/>
            <person name="Ritari J."/>
            <person name="Douillard F.P."/>
            <person name="Paul Ross R."/>
            <person name="Yang R."/>
            <person name="Briner A.E."/>
            <person name="Felis G.E."/>
            <person name="de Vos W.M."/>
            <person name="Barrangou R."/>
            <person name="Klaenhammer T.R."/>
            <person name="Caufield P.W."/>
            <person name="Cui Y."/>
            <person name="Zhang H."/>
            <person name="O'Toole P.W."/>
        </authorList>
    </citation>
    <scope>NUCLEOTIDE SEQUENCE [LARGE SCALE GENOMIC DNA]</scope>
    <source>
        <strain evidence="12 13">DSM 5007</strain>
    </source>
</reference>
<keyword evidence="8" id="KW-0067">ATP-binding</keyword>
<dbReference type="AlphaFoldDB" id="A0A0R1W3M4"/>
<dbReference type="Pfam" id="PF01966">
    <property type="entry name" value="HD"/>
    <property type="match status" value="1"/>
</dbReference>
<keyword evidence="7" id="KW-0347">Helicase</keyword>